<keyword evidence="1" id="KW-0805">Transcription regulation</keyword>
<dbReference type="GO" id="GO:0006355">
    <property type="term" value="P:regulation of DNA-templated transcription"/>
    <property type="evidence" value="ECO:0007669"/>
    <property type="project" value="InterPro"/>
</dbReference>
<dbReference type="InterPro" id="IPR036388">
    <property type="entry name" value="WH-like_DNA-bd_sf"/>
</dbReference>
<dbReference type="InterPro" id="IPR000792">
    <property type="entry name" value="Tscrpt_reg_LuxR_C"/>
</dbReference>
<organism evidence="6 7">
    <name type="scientific">Saccharopolyspora dendranthemae</name>
    <dbReference type="NCBI Taxonomy" id="1181886"/>
    <lineage>
        <taxon>Bacteria</taxon>
        <taxon>Bacillati</taxon>
        <taxon>Actinomycetota</taxon>
        <taxon>Actinomycetes</taxon>
        <taxon>Pseudonocardiales</taxon>
        <taxon>Pseudonocardiaceae</taxon>
        <taxon>Saccharopolyspora</taxon>
    </lineage>
</organism>
<dbReference type="EMBL" id="VIWX01000001">
    <property type="protein sequence ID" value="TWG08370.1"/>
    <property type="molecule type" value="Genomic_DNA"/>
</dbReference>
<keyword evidence="3" id="KW-0804">Transcription</keyword>
<accession>A0A561V9V3</accession>
<dbReference type="PANTHER" id="PTHR43214:SF41">
    <property type="entry name" value="NITRATE_NITRITE RESPONSE REGULATOR PROTEIN NARP"/>
    <property type="match status" value="1"/>
</dbReference>
<keyword evidence="7" id="KW-1185">Reference proteome</keyword>
<feature type="modified residue" description="4-aspartylphosphate" evidence="4">
    <location>
        <position position="64"/>
    </location>
</feature>
<comment type="caution">
    <text evidence="6">The sequence shown here is derived from an EMBL/GenBank/DDBJ whole genome shotgun (WGS) entry which is preliminary data.</text>
</comment>
<dbReference type="Gene3D" id="3.40.50.2300">
    <property type="match status" value="1"/>
</dbReference>
<dbReference type="SUPFAM" id="SSF46894">
    <property type="entry name" value="C-terminal effector domain of the bipartite response regulators"/>
    <property type="match status" value="1"/>
</dbReference>
<dbReference type="InterPro" id="IPR039420">
    <property type="entry name" value="WalR-like"/>
</dbReference>
<dbReference type="InterPro" id="IPR016032">
    <property type="entry name" value="Sig_transdc_resp-reg_C-effctor"/>
</dbReference>
<proteinExistence type="predicted"/>
<dbReference type="PROSITE" id="PS50110">
    <property type="entry name" value="RESPONSE_REGULATORY"/>
    <property type="match status" value="1"/>
</dbReference>
<sequence>MGDRGNEGDRRVTAVLIDDHPAVLDGIRHWCSTADPPIEVLTAGPDVSVAWMPPGSDADVVVLDLQLQDQGAAFADLARFVDAGKQVVVYTMRDDDQTMLQCLDIGAATFVTKREGKEHLVDAVLAAAAHRPFTPPALAGAISSNTLSSRPQLSVREREVLVEWFQSESKVLVAEKMALSVRTVNTYLDRVRIKYANVGREAGTKASLVARAIQDGLIDVDEL</sequence>
<reference evidence="6 7" key="1">
    <citation type="submission" date="2019-06" db="EMBL/GenBank/DDBJ databases">
        <title>Sequencing the genomes of 1000 actinobacteria strains.</title>
        <authorList>
            <person name="Klenk H.-P."/>
        </authorList>
    </citation>
    <scope>NUCLEOTIDE SEQUENCE [LARGE SCALE GENOMIC DNA]</scope>
    <source>
        <strain evidence="6 7">DSM 46699</strain>
    </source>
</reference>
<evidence type="ECO:0000313" key="6">
    <source>
        <dbReference type="EMBL" id="TWG08370.1"/>
    </source>
</evidence>
<dbReference type="GO" id="GO:0000160">
    <property type="term" value="P:phosphorelay signal transduction system"/>
    <property type="evidence" value="ECO:0007669"/>
    <property type="project" value="InterPro"/>
</dbReference>
<dbReference type="Pfam" id="PF00196">
    <property type="entry name" value="GerE"/>
    <property type="match status" value="1"/>
</dbReference>
<evidence type="ECO:0000259" key="5">
    <source>
        <dbReference type="PROSITE" id="PS50110"/>
    </source>
</evidence>
<evidence type="ECO:0000313" key="7">
    <source>
        <dbReference type="Proteomes" id="UP000316184"/>
    </source>
</evidence>
<evidence type="ECO:0000256" key="4">
    <source>
        <dbReference type="PROSITE-ProRule" id="PRU00169"/>
    </source>
</evidence>
<dbReference type="SUPFAM" id="SSF52172">
    <property type="entry name" value="CheY-like"/>
    <property type="match status" value="1"/>
</dbReference>
<dbReference type="Gene3D" id="1.10.10.10">
    <property type="entry name" value="Winged helix-like DNA-binding domain superfamily/Winged helix DNA-binding domain"/>
    <property type="match status" value="1"/>
</dbReference>
<evidence type="ECO:0000256" key="3">
    <source>
        <dbReference type="ARBA" id="ARBA00023163"/>
    </source>
</evidence>
<dbReference type="InterPro" id="IPR011006">
    <property type="entry name" value="CheY-like_superfamily"/>
</dbReference>
<dbReference type="Pfam" id="PF00072">
    <property type="entry name" value="Response_reg"/>
    <property type="match status" value="1"/>
</dbReference>
<dbReference type="SMART" id="SM00421">
    <property type="entry name" value="HTH_LUXR"/>
    <property type="match status" value="1"/>
</dbReference>
<keyword evidence="2" id="KW-0238">DNA-binding</keyword>
<dbReference type="AlphaFoldDB" id="A0A561V9V3"/>
<dbReference type="PANTHER" id="PTHR43214">
    <property type="entry name" value="TWO-COMPONENT RESPONSE REGULATOR"/>
    <property type="match status" value="1"/>
</dbReference>
<dbReference type="GO" id="GO:0003677">
    <property type="term" value="F:DNA binding"/>
    <property type="evidence" value="ECO:0007669"/>
    <property type="project" value="UniProtKB-KW"/>
</dbReference>
<keyword evidence="4" id="KW-0597">Phosphoprotein</keyword>
<gene>
    <name evidence="6" type="ORF">FHU35_11989</name>
</gene>
<dbReference type="InterPro" id="IPR001789">
    <property type="entry name" value="Sig_transdc_resp-reg_receiver"/>
</dbReference>
<name>A0A561V9V3_9PSEU</name>
<evidence type="ECO:0000256" key="1">
    <source>
        <dbReference type="ARBA" id="ARBA00023015"/>
    </source>
</evidence>
<feature type="domain" description="Response regulatory" evidence="5">
    <location>
        <begin position="13"/>
        <end position="128"/>
    </location>
</feature>
<protein>
    <submittedName>
        <fullName evidence="6">LuxR family two component transcriptional regulator</fullName>
    </submittedName>
</protein>
<dbReference type="SMART" id="SM00448">
    <property type="entry name" value="REC"/>
    <property type="match status" value="1"/>
</dbReference>
<evidence type="ECO:0000256" key="2">
    <source>
        <dbReference type="ARBA" id="ARBA00023125"/>
    </source>
</evidence>
<dbReference type="Proteomes" id="UP000316184">
    <property type="component" value="Unassembled WGS sequence"/>
</dbReference>